<dbReference type="OrthoDB" id="1852077at2"/>
<evidence type="ECO:0000313" key="3">
    <source>
        <dbReference type="Proteomes" id="UP000245845"/>
    </source>
</evidence>
<gene>
    <name evidence="2" type="ORF">A8806_11894</name>
</gene>
<evidence type="ECO:0000256" key="1">
    <source>
        <dbReference type="SAM" id="Phobius"/>
    </source>
</evidence>
<feature type="transmembrane region" description="Helical" evidence="1">
    <location>
        <begin position="21"/>
        <end position="39"/>
    </location>
</feature>
<feature type="transmembrane region" description="Helical" evidence="1">
    <location>
        <begin position="45"/>
        <end position="63"/>
    </location>
</feature>
<comment type="caution">
    <text evidence="2">The sequence shown here is derived from an EMBL/GenBank/DDBJ whole genome shotgun (WGS) entry which is preliminary data.</text>
</comment>
<dbReference type="EMBL" id="QGDL01000018">
    <property type="protein sequence ID" value="PWJ22639.1"/>
    <property type="molecule type" value="Genomic_DNA"/>
</dbReference>
<keyword evidence="1" id="KW-0472">Membrane</keyword>
<sequence length="79" mass="9031">MKKIFECANQYVRDSDWKDLALLKLCLCAMGIMIGLLIPKEKRKYPFLVAGIIFVATYIPLMVKFVKIAAKTFCPEKNS</sequence>
<evidence type="ECO:0008006" key="4">
    <source>
        <dbReference type="Google" id="ProtNLM"/>
    </source>
</evidence>
<evidence type="ECO:0000313" key="2">
    <source>
        <dbReference type="EMBL" id="PWJ22639.1"/>
    </source>
</evidence>
<dbReference type="Proteomes" id="UP000245845">
    <property type="component" value="Unassembled WGS sequence"/>
</dbReference>
<keyword evidence="1" id="KW-1133">Transmembrane helix</keyword>
<keyword evidence="1" id="KW-0812">Transmembrane</keyword>
<dbReference type="RefSeq" id="WP_109733540.1">
    <property type="nucleotide sequence ID" value="NZ_BAAACK010000010.1"/>
</dbReference>
<dbReference type="AlphaFoldDB" id="A0A2Y9BL46"/>
<keyword evidence="3" id="KW-1185">Reference proteome</keyword>
<accession>A0A2Y9BL46</accession>
<organism evidence="2 3">
    <name type="scientific">Faecalicatena orotica</name>
    <dbReference type="NCBI Taxonomy" id="1544"/>
    <lineage>
        <taxon>Bacteria</taxon>
        <taxon>Bacillati</taxon>
        <taxon>Bacillota</taxon>
        <taxon>Clostridia</taxon>
        <taxon>Lachnospirales</taxon>
        <taxon>Lachnospiraceae</taxon>
        <taxon>Faecalicatena</taxon>
    </lineage>
</organism>
<protein>
    <recommendedName>
        <fullName evidence="4">Permease of phosphate ABC transporter</fullName>
    </recommendedName>
</protein>
<name>A0A2Y9BL46_9FIRM</name>
<reference evidence="2 3" key="1">
    <citation type="submission" date="2018-05" db="EMBL/GenBank/DDBJ databases">
        <title>The Hungate 1000. A catalogue of reference genomes from the rumen microbiome.</title>
        <authorList>
            <person name="Kelly W."/>
        </authorList>
    </citation>
    <scope>NUCLEOTIDE SEQUENCE [LARGE SCALE GENOMIC DNA]</scope>
    <source>
        <strain evidence="2 3">NLAE-zl-C242</strain>
    </source>
</reference>
<proteinExistence type="predicted"/>